<feature type="domain" description="AMP-dependent synthetase/ligase" evidence="2">
    <location>
        <begin position="49"/>
        <end position="196"/>
    </location>
</feature>
<feature type="domain" description="AMP-binding enzyme C-terminal" evidence="3">
    <location>
        <begin position="288"/>
        <end position="345"/>
    </location>
</feature>
<dbReference type="Gene3D" id="3.40.50.12780">
    <property type="entry name" value="N-terminal domain of ligase-like"/>
    <property type="match status" value="1"/>
</dbReference>
<evidence type="ECO:0000259" key="3">
    <source>
        <dbReference type="Pfam" id="PF13193"/>
    </source>
</evidence>
<dbReference type="SUPFAM" id="SSF56801">
    <property type="entry name" value="Acetyl-CoA synthetase-like"/>
    <property type="match status" value="1"/>
</dbReference>
<dbReference type="Proteomes" id="UP000588604">
    <property type="component" value="Unassembled WGS sequence"/>
</dbReference>
<reference evidence="4 5" key="1">
    <citation type="submission" date="2020-08" db="EMBL/GenBank/DDBJ databases">
        <title>Genomic Encyclopedia of Type Strains, Phase IV (KMG-IV): sequencing the most valuable type-strain genomes for metagenomic binning, comparative biology and taxonomic classification.</title>
        <authorList>
            <person name="Goeker M."/>
        </authorList>
    </citation>
    <scope>NUCLEOTIDE SEQUENCE [LARGE SCALE GENOMIC DNA]</scope>
    <source>
        <strain evidence="4 5">DSM 102044</strain>
    </source>
</reference>
<comment type="caution">
    <text evidence="4">The sequence shown here is derived from an EMBL/GenBank/DDBJ whole genome shotgun (WGS) entry which is preliminary data.</text>
</comment>
<dbReference type="Pfam" id="PF13193">
    <property type="entry name" value="AMP-binding_C"/>
    <property type="match status" value="1"/>
</dbReference>
<dbReference type="InterPro" id="IPR000873">
    <property type="entry name" value="AMP-dep_synth/lig_dom"/>
</dbReference>
<dbReference type="EC" id="6.2.1.26" evidence="4"/>
<gene>
    <name evidence="4" type="ORF">FHS59_003074</name>
</gene>
<dbReference type="PANTHER" id="PTHR43201:SF8">
    <property type="entry name" value="ACYL-COA SYNTHETASE FAMILY MEMBER 3"/>
    <property type="match status" value="1"/>
</dbReference>
<evidence type="ECO:0000259" key="2">
    <source>
        <dbReference type="Pfam" id="PF00501"/>
    </source>
</evidence>
<dbReference type="AlphaFoldDB" id="A0A841MZN6"/>
<evidence type="ECO:0000313" key="4">
    <source>
        <dbReference type="EMBL" id="MBB6327431.1"/>
    </source>
</evidence>
<dbReference type="GO" id="GO:0031956">
    <property type="term" value="F:medium-chain fatty acid-CoA ligase activity"/>
    <property type="evidence" value="ECO:0007669"/>
    <property type="project" value="TreeGrafter"/>
</dbReference>
<dbReference type="InterPro" id="IPR042099">
    <property type="entry name" value="ANL_N_sf"/>
</dbReference>
<evidence type="ECO:0000256" key="1">
    <source>
        <dbReference type="ARBA" id="ARBA00006432"/>
    </source>
</evidence>
<dbReference type="EMBL" id="JACIJO010000003">
    <property type="protein sequence ID" value="MBB6327431.1"/>
    <property type="molecule type" value="Genomic_DNA"/>
</dbReference>
<dbReference type="Gene3D" id="3.30.300.30">
    <property type="match status" value="1"/>
</dbReference>
<dbReference type="Pfam" id="PF00501">
    <property type="entry name" value="AMP-binding"/>
    <property type="match status" value="1"/>
</dbReference>
<dbReference type="PANTHER" id="PTHR43201">
    <property type="entry name" value="ACYL-COA SYNTHETASE"/>
    <property type="match status" value="1"/>
</dbReference>
<name>A0A841MZN6_9BACT</name>
<accession>A0A841MZN6</accession>
<comment type="similarity">
    <text evidence="1">Belongs to the ATP-dependent AMP-binding enzyme family.</text>
</comment>
<dbReference type="RefSeq" id="WP_184496260.1">
    <property type="nucleotide sequence ID" value="NZ_JACIJO010000003.1"/>
</dbReference>
<proteinExistence type="inferred from homology"/>
<sequence length="356" mass="39979">MFELIIGSKRFSEISDFESSMPDLPEFAQDAISFCKDWLDGQNSFDIQTSGSTGTPKIITIRRSQMLASALATQKYFNIKAGTPMLLCMNPKFIAGKMMLVRAMVWSCPIVAVEPSSNPLVSIPEGFRPKFIAMVPLQVETSIKESLEQLKEVEYLIIGGAPVSHSVKNALVSNQISAFQTYGMTETVSHIAIAPYQNEELVYEALPDVKVGTDERETLWVQSEMSGNEKIQTNDLVKIIDRTKFNWLGRADFVINSGGIKLHPEVLESKIEASVKSYFPDSNYFLSGLPDEKLGNRLVLFIESELGYEEKAKDLHDQLKDQLGKYESPKEIIFLPEFIRTDSGKVNRIKTRELSQ</sequence>
<protein>
    <submittedName>
        <fullName evidence="4">O-succinylbenzoic acid--CoA ligase</fullName>
        <ecNumber evidence="4">6.2.1.26</ecNumber>
    </submittedName>
</protein>
<organism evidence="4 5">
    <name type="scientific">Algoriphagus iocasae</name>
    <dbReference type="NCBI Taxonomy" id="1836499"/>
    <lineage>
        <taxon>Bacteria</taxon>
        <taxon>Pseudomonadati</taxon>
        <taxon>Bacteroidota</taxon>
        <taxon>Cytophagia</taxon>
        <taxon>Cytophagales</taxon>
        <taxon>Cyclobacteriaceae</taxon>
        <taxon>Algoriphagus</taxon>
    </lineage>
</organism>
<keyword evidence="5" id="KW-1185">Reference proteome</keyword>
<keyword evidence="4" id="KW-0436">Ligase</keyword>
<dbReference type="GO" id="GO:0006631">
    <property type="term" value="P:fatty acid metabolic process"/>
    <property type="evidence" value="ECO:0007669"/>
    <property type="project" value="TreeGrafter"/>
</dbReference>
<evidence type="ECO:0000313" key="5">
    <source>
        <dbReference type="Proteomes" id="UP000588604"/>
    </source>
</evidence>
<dbReference type="GO" id="GO:0008756">
    <property type="term" value="F:o-succinylbenzoate-CoA ligase activity"/>
    <property type="evidence" value="ECO:0007669"/>
    <property type="project" value="UniProtKB-EC"/>
</dbReference>
<dbReference type="InterPro" id="IPR045851">
    <property type="entry name" value="AMP-bd_C_sf"/>
</dbReference>
<dbReference type="InterPro" id="IPR025110">
    <property type="entry name" value="AMP-bd_C"/>
</dbReference>